<comment type="similarity">
    <text evidence="8">Belongs to the bZIP family. GCN4 subfamily.</text>
</comment>
<proteinExistence type="inferred from homology"/>
<evidence type="ECO:0000256" key="1">
    <source>
        <dbReference type="ARBA" id="ARBA00004123"/>
    </source>
</evidence>
<feature type="region of interest" description="Disordered" evidence="9">
    <location>
        <begin position="245"/>
        <end position="266"/>
    </location>
</feature>
<dbReference type="GO" id="GO:0005667">
    <property type="term" value="C:transcription regulator complex"/>
    <property type="evidence" value="ECO:0007669"/>
    <property type="project" value="TreeGrafter"/>
</dbReference>
<evidence type="ECO:0000256" key="7">
    <source>
        <dbReference type="ARBA" id="ARBA00023242"/>
    </source>
</evidence>
<reference evidence="12" key="1">
    <citation type="journal article" date="2015" name="J. Biotechnol.">
        <title>The structure of the Cyberlindnera jadinii genome and its relation to Candida utilis analyzed by the occurrence of single nucleotide polymorphisms.</title>
        <authorList>
            <person name="Rupp O."/>
            <person name="Brinkrolf K."/>
            <person name="Buerth C."/>
            <person name="Kunigo M."/>
            <person name="Schneider J."/>
            <person name="Jaenicke S."/>
            <person name="Goesmann A."/>
            <person name="Puehler A."/>
            <person name="Jaeger K.-E."/>
            <person name="Ernst J.F."/>
        </authorList>
    </citation>
    <scope>NUCLEOTIDE SEQUENCE [LARGE SCALE GENOMIC DNA]</scope>
    <source>
        <strain evidence="12">ATCC 18201 / CBS 1600 / BCRC 20928 / JCM 3617 / NBRC 0987 / NRRL Y-1542</strain>
    </source>
</reference>
<evidence type="ECO:0000313" key="11">
    <source>
        <dbReference type="EMBL" id="CEP21331.1"/>
    </source>
</evidence>
<dbReference type="PANTHER" id="PTHR11462:SF35">
    <property type="entry name" value="TRANSCRIPTION FACTOR JRA"/>
    <property type="match status" value="1"/>
</dbReference>
<evidence type="ECO:0000256" key="4">
    <source>
        <dbReference type="ARBA" id="ARBA00023125"/>
    </source>
</evidence>
<dbReference type="EMBL" id="CDQK01000002">
    <property type="protein sequence ID" value="CEP21331.1"/>
    <property type="molecule type" value="Genomic_DNA"/>
</dbReference>
<dbReference type="InterPro" id="IPR050946">
    <property type="entry name" value="AP-1_TF_bZIP"/>
</dbReference>
<dbReference type="PANTHER" id="PTHR11462">
    <property type="entry name" value="JUN TRANSCRIPTION FACTOR-RELATED"/>
    <property type="match status" value="1"/>
</dbReference>
<evidence type="ECO:0000256" key="3">
    <source>
        <dbReference type="ARBA" id="ARBA00023015"/>
    </source>
</evidence>
<protein>
    <recommendedName>
        <fullName evidence="10">BZIP domain-containing protein</fullName>
    </recommendedName>
</protein>
<dbReference type="InterPro" id="IPR004827">
    <property type="entry name" value="bZIP"/>
</dbReference>
<keyword evidence="2" id="KW-0028">Amino-acid biosynthesis</keyword>
<dbReference type="SUPFAM" id="SSF57959">
    <property type="entry name" value="Leucine zipper domain"/>
    <property type="match status" value="1"/>
</dbReference>
<evidence type="ECO:0000256" key="9">
    <source>
        <dbReference type="SAM" id="MobiDB-lite"/>
    </source>
</evidence>
<dbReference type="Proteomes" id="UP000038830">
    <property type="component" value="Unassembled WGS sequence"/>
</dbReference>
<dbReference type="SMART" id="SM00338">
    <property type="entry name" value="BRLZ"/>
    <property type="match status" value="1"/>
</dbReference>
<dbReference type="GO" id="GO:0000981">
    <property type="term" value="F:DNA-binding transcription factor activity, RNA polymerase II-specific"/>
    <property type="evidence" value="ECO:0007669"/>
    <property type="project" value="TreeGrafter"/>
</dbReference>
<dbReference type="PROSITE" id="PS00036">
    <property type="entry name" value="BZIP_BASIC"/>
    <property type="match status" value="1"/>
</dbReference>
<dbReference type="CDD" id="cd12193">
    <property type="entry name" value="bZIP_GCN4"/>
    <property type="match status" value="1"/>
</dbReference>
<gene>
    <name evidence="11" type="ORF">BN1211_1404</name>
</gene>
<dbReference type="GO" id="GO:0008652">
    <property type="term" value="P:amino acid biosynthetic process"/>
    <property type="evidence" value="ECO:0007669"/>
    <property type="project" value="UniProtKB-KW"/>
</dbReference>
<comment type="subcellular location">
    <subcellularLocation>
        <location evidence="1">Nucleus</location>
    </subcellularLocation>
</comment>
<dbReference type="FunFam" id="3.30.160.60:FF:001491">
    <property type="entry name" value="Cross-pathway control protein A"/>
    <property type="match status" value="1"/>
</dbReference>
<keyword evidence="7" id="KW-0539">Nucleus</keyword>
<dbReference type="Gene3D" id="3.30.160.60">
    <property type="entry name" value="Classic Zinc Finger"/>
    <property type="match status" value="1"/>
</dbReference>
<evidence type="ECO:0000256" key="2">
    <source>
        <dbReference type="ARBA" id="ARBA00022605"/>
    </source>
</evidence>
<evidence type="ECO:0000259" key="10">
    <source>
        <dbReference type="PROSITE" id="PS50217"/>
    </source>
</evidence>
<organism evidence="11 12">
    <name type="scientific">Cyberlindnera jadinii (strain ATCC 18201 / CBS 1600 / BCRC 20928 / JCM 3617 / NBRC 0987 / NRRL Y-1542)</name>
    <name type="common">Torula yeast</name>
    <name type="synonym">Candida utilis</name>
    <dbReference type="NCBI Taxonomy" id="983966"/>
    <lineage>
        <taxon>Eukaryota</taxon>
        <taxon>Fungi</taxon>
        <taxon>Dikarya</taxon>
        <taxon>Ascomycota</taxon>
        <taxon>Saccharomycotina</taxon>
        <taxon>Saccharomycetes</taxon>
        <taxon>Phaffomycetales</taxon>
        <taxon>Phaffomycetaceae</taxon>
        <taxon>Cyberlindnera</taxon>
    </lineage>
</organism>
<keyword evidence="4" id="KW-0238">DNA-binding</keyword>
<keyword evidence="3" id="KW-0805">Transcription regulation</keyword>
<evidence type="ECO:0000313" key="12">
    <source>
        <dbReference type="Proteomes" id="UP000038830"/>
    </source>
</evidence>
<dbReference type="GO" id="GO:0005634">
    <property type="term" value="C:nucleus"/>
    <property type="evidence" value="ECO:0007669"/>
    <property type="project" value="UniProtKB-SubCell"/>
</dbReference>
<dbReference type="InterPro" id="IPR046347">
    <property type="entry name" value="bZIP_sf"/>
</dbReference>
<keyword evidence="5" id="KW-0010">Activator</keyword>
<feature type="compositionally biased region" description="Basic and acidic residues" evidence="9">
    <location>
        <begin position="248"/>
        <end position="266"/>
    </location>
</feature>
<dbReference type="Pfam" id="PF07716">
    <property type="entry name" value="bZIP_2"/>
    <property type="match status" value="1"/>
</dbReference>
<accession>A0A0H5C129</accession>
<evidence type="ECO:0000256" key="5">
    <source>
        <dbReference type="ARBA" id="ARBA00023159"/>
    </source>
</evidence>
<dbReference type="GO" id="GO:0000978">
    <property type="term" value="F:RNA polymerase II cis-regulatory region sequence-specific DNA binding"/>
    <property type="evidence" value="ECO:0007669"/>
    <property type="project" value="TreeGrafter"/>
</dbReference>
<name>A0A0H5C129_CYBJN</name>
<dbReference type="AlphaFoldDB" id="A0A0H5C129"/>
<dbReference type="PROSITE" id="PS50217">
    <property type="entry name" value="BZIP"/>
    <property type="match status" value="1"/>
</dbReference>
<sequence>MSKVTTTRPETIATAAAATSTISKTTIDTTTMNFDQPTATLFGLFDDAVETTMFEPQQQKAVGSVELNYSKPRQILGESVFSQFISGARESVSSPEELTLLENMDVPELSPSVGTITPMQLHSSIVESVFSPSIAGTSPMFEETEMDSDNWESLFEPSELLSSIPAPAEKDVTPLVETREIAAETPEVARPLCSKRSASEADLSLPVSKKSSTVDELGVTAYNRKQRVLPLSPIVVDSSDPIAAKRARNTEAARRSRARKMERMSQLEDKVEELQEKNEALEQEVERLRALLAQR</sequence>
<feature type="domain" description="BZIP" evidence="10">
    <location>
        <begin position="245"/>
        <end position="289"/>
    </location>
</feature>
<evidence type="ECO:0000256" key="8">
    <source>
        <dbReference type="ARBA" id="ARBA00061302"/>
    </source>
</evidence>
<dbReference type="GO" id="GO:0001080">
    <property type="term" value="P:nitrogen catabolite activation of transcription from RNA polymerase II promoter"/>
    <property type="evidence" value="ECO:0007669"/>
    <property type="project" value="TreeGrafter"/>
</dbReference>
<evidence type="ECO:0000256" key="6">
    <source>
        <dbReference type="ARBA" id="ARBA00023163"/>
    </source>
</evidence>
<keyword evidence="6" id="KW-0804">Transcription</keyword>
<dbReference type="GO" id="GO:1903833">
    <property type="term" value="P:positive regulation of cellular response to amino acid starvation"/>
    <property type="evidence" value="ECO:0007669"/>
    <property type="project" value="TreeGrafter"/>
</dbReference>